<proteinExistence type="predicted"/>
<name>A0A8H6C498_CANAX</name>
<accession>A0A8H6C498</accession>
<dbReference type="InterPro" id="IPR036314">
    <property type="entry name" value="SOD_C_sf"/>
</dbReference>
<dbReference type="SUPFAM" id="SSF54719">
    <property type="entry name" value="Fe,Mn superoxide dismutase (SOD), C-terminal domain"/>
    <property type="match status" value="1"/>
</dbReference>
<comment type="caution">
    <text evidence="2">The sequence shown here is derived from an EMBL/GenBank/DDBJ whole genome shotgun (WGS) entry which is preliminary data.</text>
</comment>
<dbReference type="PANTHER" id="PTHR43595">
    <property type="entry name" value="37S RIBOSOMAL PROTEIN S26, MITOCHONDRIAL"/>
    <property type="match status" value="1"/>
</dbReference>
<evidence type="ECO:0008006" key="4">
    <source>
        <dbReference type="Google" id="ProtNLM"/>
    </source>
</evidence>
<evidence type="ECO:0000313" key="3">
    <source>
        <dbReference type="Proteomes" id="UP000536275"/>
    </source>
</evidence>
<dbReference type="Gene3D" id="3.55.40.20">
    <property type="entry name" value="Iron/manganese superoxide dismutase, C-terminal domain"/>
    <property type="match status" value="1"/>
</dbReference>
<sequence length="309" mass="35047">MIPPRIESGTLCRSSLIFTRSISTSFSLPVNKTLEILKATNANFEGLFTNNAINQLWFQRGQQLVQNLNQHLAQTNNGLLSDSNNINNNTSSTSDNELFHIHKNATNLYNLQFFFENIRQLEQQPQEIIPSGSEVLLQTPKDQFKNVPSDKELVDWIEHSFGSIQELRNLIINSAKGIKGDGTVWLVAESTMSENYLSKSNFSSPLFHNLAIVNTYNGGRIDDSERSGQLRRMKSVLQQQQQQNEEEQDKSTENKQKHNNSTSEFELGSVEQAELETAFHNKRLVPALAIDVSPRNYLIIMVHTVNNNI</sequence>
<gene>
    <name evidence="2" type="ORF">FOB64_000576</name>
</gene>
<dbReference type="PANTHER" id="PTHR43595:SF1">
    <property type="entry name" value="SMALL RIBOSOMAL SUBUNIT PROTEIN MS43"/>
    <property type="match status" value="1"/>
</dbReference>
<feature type="region of interest" description="Disordered" evidence="1">
    <location>
        <begin position="221"/>
        <end position="266"/>
    </location>
</feature>
<organism evidence="2 3">
    <name type="scientific">Candida albicans</name>
    <name type="common">Yeast</name>
    <dbReference type="NCBI Taxonomy" id="5476"/>
    <lineage>
        <taxon>Eukaryota</taxon>
        <taxon>Fungi</taxon>
        <taxon>Dikarya</taxon>
        <taxon>Ascomycota</taxon>
        <taxon>Saccharomycotina</taxon>
        <taxon>Pichiomycetes</taxon>
        <taxon>Debaryomycetaceae</taxon>
        <taxon>Candida/Lodderomyces clade</taxon>
        <taxon>Candida</taxon>
    </lineage>
</organism>
<dbReference type="GO" id="GO:0005737">
    <property type="term" value="C:cytoplasm"/>
    <property type="evidence" value="ECO:0007669"/>
    <property type="project" value="TreeGrafter"/>
</dbReference>
<dbReference type="AlphaFoldDB" id="A0A8H6C498"/>
<protein>
    <recommendedName>
        <fullName evidence="4">Manganese/iron superoxide dismutase C-terminal domain-containing protein</fullName>
    </recommendedName>
</protein>
<evidence type="ECO:0000313" key="2">
    <source>
        <dbReference type="EMBL" id="KAF6072545.1"/>
    </source>
</evidence>
<reference evidence="2 3" key="1">
    <citation type="submission" date="2020-03" db="EMBL/GenBank/DDBJ databases">
        <title>FDA dAtabase for Regulatory Grade micrObial Sequences (FDA-ARGOS): Supporting development and validation of Infectious Disease Dx tests.</title>
        <authorList>
            <person name="Campos J."/>
            <person name="Goldberg B."/>
            <person name="Tallon L."/>
            <person name="Sadzewicz L."/>
            <person name="Vavikolanu K."/>
            <person name="Mehta A."/>
            <person name="Aluvathingal J."/>
            <person name="Nadendla S."/>
            <person name="Nandy P."/>
            <person name="Geyer C."/>
            <person name="Yan Y."/>
            <person name="Sichtig H."/>
        </authorList>
    </citation>
    <scope>NUCLEOTIDE SEQUENCE [LARGE SCALE GENOMIC DNA]</scope>
    <source>
        <strain evidence="2 3">FDAARGOS_656</strain>
    </source>
</reference>
<evidence type="ECO:0000256" key="1">
    <source>
        <dbReference type="SAM" id="MobiDB-lite"/>
    </source>
</evidence>
<dbReference type="EMBL" id="JABWAD010000007">
    <property type="protein sequence ID" value="KAF6072545.1"/>
    <property type="molecule type" value="Genomic_DNA"/>
</dbReference>
<dbReference type="Proteomes" id="UP000536275">
    <property type="component" value="Unassembled WGS sequence"/>
</dbReference>